<accession>A0A1I6HGJ2</accession>
<name>A0A1I6HGJ2_9EURY</name>
<evidence type="ECO:0000313" key="2">
    <source>
        <dbReference type="Proteomes" id="UP000243250"/>
    </source>
</evidence>
<sequence>MTASLARIQRLERPWIEDWRVLVTEPWNVEVAKNPRRMPTRRQVIHGDRGVPILTTNICVDDSKTWNALISQVIRIQRILVVVPTGERPPVHVKIRFTLDVGQSCSLPGPIPAKQLEIIDCLSQVREHVGVVVPSDSNEGNTSLCKSGRHGLNGTERFRIPVLLVNQVTRNDDRINPLSNSRLREISPDCTGRKIGRIESVREPAWTTPDMNISYTKNLY</sequence>
<protein>
    <submittedName>
        <fullName evidence="1">Uncharacterized protein</fullName>
    </submittedName>
</protein>
<proteinExistence type="predicted"/>
<reference evidence="2" key="1">
    <citation type="submission" date="2016-10" db="EMBL/GenBank/DDBJ databases">
        <authorList>
            <person name="Varghese N."/>
            <person name="Submissions S."/>
        </authorList>
    </citation>
    <scope>NUCLEOTIDE SEQUENCE [LARGE SCALE GENOMIC DNA]</scope>
    <source>
        <strain evidence="2">CGMCC 1.8711</strain>
    </source>
</reference>
<gene>
    <name evidence="1" type="ORF">SAMN04488124_2222</name>
</gene>
<dbReference type="Proteomes" id="UP000243250">
    <property type="component" value="Unassembled WGS sequence"/>
</dbReference>
<keyword evidence="2" id="KW-1185">Reference proteome</keyword>
<evidence type="ECO:0000313" key="1">
    <source>
        <dbReference type="EMBL" id="SFR53615.1"/>
    </source>
</evidence>
<organism evidence="1 2">
    <name type="scientific">Halogeometricum limi</name>
    <dbReference type="NCBI Taxonomy" id="555875"/>
    <lineage>
        <taxon>Archaea</taxon>
        <taxon>Methanobacteriati</taxon>
        <taxon>Methanobacteriota</taxon>
        <taxon>Stenosarchaea group</taxon>
        <taxon>Halobacteria</taxon>
        <taxon>Halobacteriales</taxon>
        <taxon>Haloferacaceae</taxon>
        <taxon>Halogeometricum</taxon>
    </lineage>
</organism>
<dbReference type="EMBL" id="FOYS01000003">
    <property type="protein sequence ID" value="SFR53615.1"/>
    <property type="molecule type" value="Genomic_DNA"/>
</dbReference>
<dbReference type="AlphaFoldDB" id="A0A1I6HGJ2"/>